<organism evidence="1 2">
    <name type="scientific">Alkalicella caledoniensis</name>
    <dbReference type="NCBI Taxonomy" id="2731377"/>
    <lineage>
        <taxon>Bacteria</taxon>
        <taxon>Bacillati</taxon>
        <taxon>Bacillota</taxon>
        <taxon>Clostridia</taxon>
        <taxon>Eubacteriales</taxon>
        <taxon>Proteinivoracaceae</taxon>
        <taxon>Alkalicella</taxon>
    </lineage>
</organism>
<dbReference type="Proteomes" id="UP000516160">
    <property type="component" value="Chromosome"/>
</dbReference>
<protein>
    <submittedName>
        <fullName evidence="1">Uncharacterized protein</fullName>
    </submittedName>
</protein>
<sequence length="403" mass="46439">MSTVAYIQADMVMNPLLLKEINKKPIIEHTIERLLQITDINSIAMCLHKNSSNLALGYLQNKYPTLTLNFSKEQNAGKRMIEMFKSTRPSSIVRVTGDQIFLDIAETQSMIDDFKVNQCDISYHDLNDGLLPEILSYHGLEKCQIPIGKYHRFLKYINNNPHILSIKKREHGSQTPFFRFFIRNDREFHVASQILQYNLDYNRFNVYGELLFGDTGLYDDGWFETFESKQSTKTSGELVPWMTYPAIDFLTPRVKKEFSVFEYGCGAGTIWWSKRVGKVTACEHTSHWATHVRGVAPENVTIIHVDLSKGDNYARQVEISNENYHVIVIDSRDRINCAKSAVKSLTDDGIIIWDDSQRERDDEGKEFILSQGFRKLEFKGMGPIVKDKNETTIFYRDGNCLGI</sequence>
<evidence type="ECO:0000313" key="1">
    <source>
        <dbReference type="EMBL" id="QNO13848.1"/>
    </source>
</evidence>
<name>A0A7G9W586_ALKCA</name>
<dbReference type="SUPFAM" id="SSF53335">
    <property type="entry name" value="S-adenosyl-L-methionine-dependent methyltransferases"/>
    <property type="match status" value="1"/>
</dbReference>
<reference evidence="1 2" key="1">
    <citation type="submission" date="2020-07" db="EMBL/GenBank/DDBJ databases">
        <title>Alkalicella. sp. LB2 genome.</title>
        <authorList>
            <person name="Postec A."/>
            <person name="Quemeneur M."/>
        </authorList>
    </citation>
    <scope>NUCLEOTIDE SEQUENCE [LARGE SCALE GENOMIC DNA]</scope>
    <source>
        <strain evidence="1 2">LB2</strain>
    </source>
</reference>
<dbReference type="Pfam" id="PF02348">
    <property type="entry name" value="CTP_transf_3"/>
    <property type="match status" value="1"/>
</dbReference>
<accession>A0A7G9W586</accession>
<dbReference type="InterPro" id="IPR029044">
    <property type="entry name" value="Nucleotide-diphossugar_trans"/>
</dbReference>
<dbReference type="InterPro" id="IPR003329">
    <property type="entry name" value="Cytidylyl_trans"/>
</dbReference>
<dbReference type="AlphaFoldDB" id="A0A7G9W586"/>
<dbReference type="InterPro" id="IPR029063">
    <property type="entry name" value="SAM-dependent_MTases_sf"/>
</dbReference>
<dbReference type="Gene3D" id="3.40.50.150">
    <property type="entry name" value="Vaccinia Virus protein VP39"/>
    <property type="match status" value="1"/>
</dbReference>
<proteinExistence type="predicted"/>
<evidence type="ECO:0000313" key="2">
    <source>
        <dbReference type="Proteomes" id="UP000516160"/>
    </source>
</evidence>
<dbReference type="KEGG" id="acae:HYG86_03240"/>
<dbReference type="SUPFAM" id="SSF53448">
    <property type="entry name" value="Nucleotide-diphospho-sugar transferases"/>
    <property type="match status" value="1"/>
</dbReference>
<gene>
    <name evidence="1" type="ORF">HYG86_03240</name>
</gene>
<keyword evidence="2" id="KW-1185">Reference proteome</keyword>
<dbReference type="EMBL" id="CP058559">
    <property type="protein sequence ID" value="QNO13848.1"/>
    <property type="molecule type" value="Genomic_DNA"/>
</dbReference>
<dbReference type="RefSeq" id="WP_213167511.1">
    <property type="nucleotide sequence ID" value="NZ_CP058559.1"/>
</dbReference>
<dbReference type="Gene3D" id="3.90.550.10">
    <property type="entry name" value="Spore Coat Polysaccharide Biosynthesis Protein SpsA, Chain A"/>
    <property type="match status" value="1"/>
</dbReference>